<protein>
    <submittedName>
        <fullName evidence="2">FkbM family methyltransferase</fullName>
    </submittedName>
</protein>
<reference evidence="2 3" key="1">
    <citation type="submission" date="2024-09" db="EMBL/GenBank/DDBJ databases">
        <title>Laminarin stimulates single cell rates of sulfate reduction while oxygen inhibits transcriptomic activity in coastal marine sediment.</title>
        <authorList>
            <person name="Lindsay M."/>
            <person name="Orcutt B."/>
            <person name="Emerson D."/>
            <person name="Stepanauskas R."/>
            <person name="D'Angelo T."/>
        </authorList>
    </citation>
    <scope>NUCLEOTIDE SEQUENCE [LARGE SCALE GENOMIC DNA]</scope>
    <source>
        <strain evidence="2">SAG AM-311-K15</strain>
    </source>
</reference>
<evidence type="ECO:0000313" key="3">
    <source>
        <dbReference type="Proteomes" id="UP001594351"/>
    </source>
</evidence>
<gene>
    <name evidence="2" type="ORF">ACFL27_08590</name>
</gene>
<keyword evidence="2" id="KW-0808">Transferase</keyword>
<dbReference type="PANTHER" id="PTHR36973:SF4">
    <property type="entry name" value="NODULATION PROTEIN"/>
    <property type="match status" value="1"/>
</dbReference>
<dbReference type="Gene3D" id="3.40.50.150">
    <property type="entry name" value="Vaccinia Virus protein VP39"/>
    <property type="match status" value="1"/>
</dbReference>
<organism evidence="2 3">
    <name type="scientific">candidate division CSSED10-310 bacterium</name>
    <dbReference type="NCBI Taxonomy" id="2855610"/>
    <lineage>
        <taxon>Bacteria</taxon>
        <taxon>Bacteria division CSSED10-310</taxon>
    </lineage>
</organism>
<dbReference type="InterPro" id="IPR006342">
    <property type="entry name" value="FkbM_mtfrase"/>
</dbReference>
<dbReference type="EMBL" id="JBHPBY010000085">
    <property type="protein sequence ID" value="MFC1850234.1"/>
    <property type="molecule type" value="Genomic_DNA"/>
</dbReference>
<dbReference type="InterPro" id="IPR053188">
    <property type="entry name" value="FkbM_Methyltransferase"/>
</dbReference>
<dbReference type="SUPFAM" id="SSF53335">
    <property type="entry name" value="S-adenosyl-L-methionine-dependent methyltransferases"/>
    <property type="match status" value="1"/>
</dbReference>
<dbReference type="GO" id="GO:0032259">
    <property type="term" value="P:methylation"/>
    <property type="evidence" value="ECO:0007669"/>
    <property type="project" value="UniProtKB-KW"/>
</dbReference>
<dbReference type="NCBIfam" id="TIGR01444">
    <property type="entry name" value="fkbM_fam"/>
    <property type="match status" value="1"/>
</dbReference>
<keyword evidence="3" id="KW-1185">Reference proteome</keyword>
<evidence type="ECO:0000259" key="1">
    <source>
        <dbReference type="Pfam" id="PF05050"/>
    </source>
</evidence>
<feature type="domain" description="Methyltransferase FkbM" evidence="1">
    <location>
        <begin position="56"/>
        <end position="224"/>
    </location>
</feature>
<sequence>MNSFKTEFYRKLRRLLTIAENFRIFRLGKRLGISPDLYLQLNRPFITEAGIKTVIDIGAHRGKWSKTIHYLLPQAMIYCFEPIPSCFKLINEKMKNIRMCKTFNIALGEKSEIVDFYRHDFTAASSFLNLSPKLARAFPYTEKRDLITVKVERLDDILSDDTLSEEIFVKIDVQGFEDKAISGGKNTLSRAKFVLIELSYDQLYEGQPLFADVYNQLTKLGFSYSGNLSQLTHPVNDHVLQADALFLK</sequence>
<evidence type="ECO:0000313" key="2">
    <source>
        <dbReference type="EMBL" id="MFC1850234.1"/>
    </source>
</evidence>
<dbReference type="PANTHER" id="PTHR36973">
    <property type="entry name" value="SLL1456 PROTEIN-RELATED"/>
    <property type="match status" value="1"/>
</dbReference>
<comment type="caution">
    <text evidence="2">The sequence shown here is derived from an EMBL/GenBank/DDBJ whole genome shotgun (WGS) entry which is preliminary data.</text>
</comment>
<dbReference type="GO" id="GO:0008168">
    <property type="term" value="F:methyltransferase activity"/>
    <property type="evidence" value="ECO:0007669"/>
    <property type="project" value="UniProtKB-KW"/>
</dbReference>
<keyword evidence="2" id="KW-0489">Methyltransferase</keyword>
<proteinExistence type="predicted"/>
<accession>A0ABV6YVJ7</accession>
<name>A0ABV6YVJ7_UNCC1</name>
<dbReference type="Pfam" id="PF05050">
    <property type="entry name" value="Methyltransf_21"/>
    <property type="match status" value="1"/>
</dbReference>
<dbReference type="InterPro" id="IPR029063">
    <property type="entry name" value="SAM-dependent_MTases_sf"/>
</dbReference>
<dbReference type="Proteomes" id="UP001594351">
    <property type="component" value="Unassembled WGS sequence"/>
</dbReference>